<feature type="chain" id="PRO_5005504842" description="DUF3443 domain-containing protein" evidence="1">
    <location>
        <begin position="28"/>
        <end position="417"/>
    </location>
</feature>
<keyword evidence="3" id="KW-1185">Reference proteome</keyword>
<proteinExistence type="predicted"/>
<dbReference type="InterPro" id="IPR021847">
    <property type="entry name" value="DUF3443"/>
</dbReference>
<organism evidence="2 3">
    <name type="scientific">Thiomonas bhubaneswarensis</name>
    <dbReference type="NCBI Taxonomy" id="339866"/>
    <lineage>
        <taxon>Bacteria</taxon>
        <taxon>Pseudomonadati</taxon>
        <taxon>Pseudomonadota</taxon>
        <taxon>Betaproteobacteria</taxon>
        <taxon>Burkholderiales</taxon>
        <taxon>Thiomonas</taxon>
    </lineage>
</organism>
<evidence type="ECO:0008006" key="4">
    <source>
        <dbReference type="Google" id="ProtNLM"/>
    </source>
</evidence>
<reference evidence="3" key="1">
    <citation type="submission" date="2015-08" db="EMBL/GenBank/DDBJ databases">
        <authorList>
            <person name="Varghese N."/>
        </authorList>
    </citation>
    <scope>NUCLEOTIDE SEQUENCE [LARGE SCALE GENOMIC DNA]</scope>
    <source>
        <strain evidence="3">DSM 18181</strain>
    </source>
</reference>
<evidence type="ECO:0000313" key="2">
    <source>
        <dbReference type="EMBL" id="CUA93651.1"/>
    </source>
</evidence>
<sequence>MRLLSSMRFPSSLLTALALCASLLLTACGGGGSAPPAPLGVSLPNAAIGDNVAVVSIRQLESNTATLTANTPYVSVTVCDTAGNCQTIPDVMVDTGSAGLRLFANKVTLGLPAVTSGSGNLAACAQFASGYAWGSMHMATVRIAGESTTQAIPVQFMNDPALPAAPTTCTSQGIDFAARFAPVANGILGISNFIHDCGVGCTSSTPANQRPAMYYSCSGGAAGTCTAVAAELNQQGTNPISAFAVDNNGSILTLPAVPVPEGAISATGTLAFGIGTQSNNALPAGAQIFPIGQDAYVNGMIDGVSGRGFIDSGSNGYFLDLDPSVPLCTPDQPSSWYCPSSPLSLSVQLQGSTSTQAITIGNANAMFKTQYTALPALGGTAAIANFADLGLPFFYGRPIATGLEGSSANTPYGYWAF</sequence>
<dbReference type="STRING" id="339866.GCA_001418255_00306"/>
<gene>
    <name evidence="2" type="ORF">Ga0061069_101308</name>
</gene>
<feature type="signal peptide" evidence="1">
    <location>
        <begin position="1"/>
        <end position="27"/>
    </location>
</feature>
<dbReference type="Pfam" id="PF11925">
    <property type="entry name" value="DUF3443"/>
    <property type="match status" value="1"/>
</dbReference>
<name>A0A0K6HS39_9BURK</name>
<evidence type="ECO:0000256" key="1">
    <source>
        <dbReference type="SAM" id="SignalP"/>
    </source>
</evidence>
<dbReference type="AlphaFoldDB" id="A0A0K6HS39"/>
<evidence type="ECO:0000313" key="3">
    <source>
        <dbReference type="Proteomes" id="UP000183649"/>
    </source>
</evidence>
<keyword evidence="1" id="KW-0732">Signal</keyword>
<dbReference type="PROSITE" id="PS51257">
    <property type="entry name" value="PROKAR_LIPOPROTEIN"/>
    <property type="match status" value="1"/>
</dbReference>
<dbReference type="EMBL" id="CYHF01000001">
    <property type="protein sequence ID" value="CUA93651.1"/>
    <property type="molecule type" value="Genomic_DNA"/>
</dbReference>
<accession>A0A0K6HS39</accession>
<dbReference type="Proteomes" id="UP000183649">
    <property type="component" value="Unassembled WGS sequence"/>
</dbReference>
<dbReference type="OrthoDB" id="5289858at2"/>
<protein>
    <recommendedName>
        <fullName evidence="4">DUF3443 domain-containing protein</fullName>
    </recommendedName>
</protein>